<dbReference type="Pfam" id="PF00440">
    <property type="entry name" value="TetR_N"/>
    <property type="match status" value="1"/>
</dbReference>
<proteinExistence type="predicted"/>
<evidence type="ECO:0000313" key="6">
    <source>
        <dbReference type="EMBL" id="QKS73034.1"/>
    </source>
</evidence>
<keyword evidence="7" id="KW-1185">Reference proteome</keyword>
<reference evidence="7" key="1">
    <citation type="submission" date="2019-07" db="EMBL/GenBank/DDBJ databases">
        <title>Bacillus alkalisoli sp. nov. isolated from saline soil.</title>
        <authorList>
            <person name="Sun J.-Q."/>
            <person name="Xu L."/>
        </authorList>
    </citation>
    <scope>NUCLEOTIDE SEQUENCE [LARGE SCALE GENOMIC DNA]</scope>
    <source>
        <strain evidence="7">M4U3P1</strain>
    </source>
</reference>
<keyword evidence="2 4" id="KW-0238">DNA-binding</keyword>
<dbReference type="Gene3D" id="1.10.10.60">
    <property type="entry name" value="Homeodomain-like"/>
    <property type="match status" value="1"/>
</dbReference>
<dbReference type="SUPFAM" id="SSF48498">
    <property type="entry name" value="Tetracyclin repressor-like, C-terminal domain"/>
    <property type="match status" value="1"/>
</dbReference>
<name>A0A859FJQ1_9BACI</name>
<organism evidence="6 7">
    <name type="scientific">Paenalkalicoccus suaedae</name>
    <dbReference type="NCBI Taxonomy" id="2592382"/>
    <lineage>
        <taxon>Bacteria</taxon>
        <taxon>Bacillati</taxon>
        <taxon>Bacillota</taxon>
        <taxon>Bacilli</taxon>
        <taxon>Bacillales</taxon>
        <taxon>Bacillaceae</taxon>
        <taxon>Paenalkalicoccus</taxon>
    </lineage>
</organism>
<dbReference type="PANTHER" id="PTHR47506:SF1">
    <property type="entry name" value="HTH-TYPE TRANSCRIPTIONAL REGULATOR YJDC"/>
    <property type="match status" value="1"/>
</dbReference>
<feature type="domain" description="HTH tetR-type" evidence="5">
    <location>
        <begin position="11"/>
        <end position="71"/>
    </location>
</feature>
<protein>
    <submittedName>
        <fullName evidence="6">TetR/AcrR family transcriptional regulator</fullName>
    </submittedName>
</protein>
<dbReference type="SUPFAM" id="SSF46689">
    <property type="entry name" value="Homeodomain-like"/>
    <property type="match status" value="1"/>
</dbReference>
<gene>
    <name evidence="6" type="ORF">FLK61_41320</name>
</gene>
<dbReference type="InterPro" id="IPR036271">
    <property type="entry name" value="Tet_transcr_reg_TetR-rel_C_sf"/>
</dbReference>
<dbReference type="PRINTS" id="PR00455">
    <property type="entry name" value="HTHTETR"/>
</dbReference>
<dbReference type="KEGG" id="psua:FLK61_41320"/>
<dbReference type="Gene3D" id="1.10.357.10">
    <property type="entry name" value="Tetracycline Repressor, domain 2"/>
    <property type="match status" value="1"/>
</dbReference>
<evidence type="ECO:0000256" key="2">
    <source>
        <dbReference type="ARBA" id="ARBA00023125"/>
    </source>
</evidence>
<dbReference type="PROSITE" id="PS50977">
    <property type="entry name" value="HTH_TETR_2"/>
    <property type="match status" value="1"/>
</dbReference>
<dbReference type="InterPro" id="IPR001647">
    <property type="entry name" value="HTH_TetR"/>
</dbReference>
<dbReference type="RefSeq" id="WP_176011000.1">
    <property type="nucleotide sequence ID" value="NZ_CP041372.2"/>
</dbReference>
<dbReference type="Proteomes" id="UP000318138">
    <property type="component" value="Chromosome"/>
</dbReference>
<dbReference type="InterPro" id="IPR009057">
    <property type="entry name" value="Homeodomain-like_sf"/>
</dbReference>
<feature type="DNA-binding region" description="H-T-H motif" evidence="4">
    <location>
        <begin position="34"/>
        <end position="53"/>
    </location>
</feature>
<accession>A0A859FJQ1</accession>
<evidence type="ECO:0000313" key="7">
    <source>
        <dbReference type="Proteomes" id="UP000318138"/>
    </source>
</evidence>
<evidence type="ECO:0000256" key="3">
    <source>
        <dbReference type="ARBA" id="ARBA00023163"/>
    </source>
</evidence>
<keyword evidence="1" id="KW-0805">Transcription regulation</keyword>
<evidence type="ECO:0000256" key="4">
    <source>
        <dbReference type="PROSITE-ProRule" id="PRU00335"/>
    </source>
</evidence>
<evidence type="ECO:0000259" key="5">
    <source>
        <dbReference type="PROSITE" id="PS50977"/>
    </source>
</evidence>
<dbReference type="GO" id="GO:0003677">
    <property type="term" value="F:DNA binding"/>
    <property type="evidence" value="ECO:0007669"/>
    <property type="project" value="UniProtKB-UniRule"/>
</dbReference>
<dbReference type="EMBL" id="CP041372">
    <property type="protein sequence ID" value="QKS73034.1"/>
    <property type="molecule type" value="Genomic_DNA"/>
</dbReference>
<dbReference type="AlphaFoldDB" id="A0A859FJQ1"/>
<evidence type="ECO:0000256" key="1">
    <source>
        <dbReference type="ARBA" id="ARBA00023015"/>
    </source>
</evidence>
<dbReference type="PANTHER" id="PTHR47506">
    <property type="entry name" value="TRANSCRIPTIONAL REGULATORY PROTEIN"/>
    <property type="match status" value="1"/>
</dbReference>
<sequence>MAPKLSENKKEENKELLAAKALQVFKSYGYHETSMSLIAKEAGFSKGGIYAYFDSKEDLFLHMLKTILDQKHGVLDESFSEATYYEQLLTQWSRIFMSWSELDRNHLKLVFEFWLQASDNPLYREKLLENYYVSEEYFIKLLNRGKEKGELNSLVNPALMSQLFWSLIDGQVHFWIVRDKQPSKQELDELYEQLRLLLKGLKKP</sequence>
<keyword evidence="3" id="KW-0804">Transcription</keyword>